<evidence type="ECO:0000313" key="12">
    <source>
        <dbReference type="Proteomes" id="UP000446768"/>
    </source>
</evidence>
<dbReference type="SMART" id="SM00387">
    <property type="entry name" value="HATPase_c"/>
    <property type="match status" value="1"/>
</dbReference>
<dbReference type="PANTHER" id="PTHR43065:SF47">
    <property type="match status" value="1"/>
</dbReference>
<proteinExistence type="predicted"/>
<keyword evidence="4" id="KW-0597">Phosphoprotein</keyword>
<dbReference type="InterPro" id="IPR005467">
    <property type="entry name" value="His_kinase_dom"/>
</dbReference>
<evidence type="ECO:0000313" key="11">
    <source>
        <dbReference type="EMBL" id="MRV70351.1"/>
    </source>
</evidence>
<comment type="catalytic activity">
    <reaction evidence="1">
        <text>ATP + protein L-histidine = ADP + protein N-phospho-L-histidine.</text>
        <dbReference type="EC" id="2.7.13.3"/>
    </reaction>
</comment>
<evidence type="ECO:0000259" key="9">
    <source>
        <dbReference type="PROSITE" id="PS50109"/>
    </source>
</evidence>
<sequence>MTESIAARLLRIIFSCYFVVTVVVTALQLGAEYTHTRNRVEKELQAMQQTFGPGIADAMWRYNDDILRGILSGMSEMPAVVGVKIADEHGALVRAVGTVVDADGTRKRADSQGRLATVTEGDGFFQEMFSRDFPVVFIDEKGESKNIGTWTVYSDQHVIVRQVEYGFLLILVNSVIKTLALWFIFLLVVRRWLGRPLRQLTDFVGHINVDNLGDPIVLQDKGRNELHLLAAKLNEMTAKIRAGIAEKADLVARLQDEQAKIRQLNESLEQRVAERTMELEHDRQQLATTNAQLAQALDTVQRAQEELARNEKLTALGSMVAGVAHELNTPIGNSLMAASTLNDNVHRFAASFSSGLKRSEVDRFIHEASTVSELLTRNIIRAADLVTSFKQIAVDQTSSQRRAFDVATVVRENIDALMPSLRKTPYTVVQQVDAGLAMDSYPGPLGQVLINLINNAVIHGFHRRDHGTITIEGRRSREGWIDMVVTDDGAGIAPDILNRIYDPFFTTKLGAGSTGLGLNITHNIVTGLLGGQIQVDSTPGEGARFTISVPCVAPVARDPA</sequence>
<organism evidence="11 12">
    <name type="scientific">Pseudoduganella rivuli</name>
    <dbReference type="NCBI Taxonomy" id="2666085"/>
    <lineage>
        <taxon>Bacteria</taxon>
        <taxon>Pseudomonadati</taxon>
        <taxon>Pseudomonadota</taxon>
        <taxon>Betaproteobacteria</taxon>
        <taxon>Burkholderiales</taxon>
        <taxon>Oxalobacteraceae</taxon>
        <taxon>Telluria group</taxon>
        <taxon>Pseudoduganella</taxon>
    </lineage>
</organism>
<comment type="caution">
    <text evidence="11">The sequence shown here is derived from an EMBL/GenBank/DDBJ whole genome shotgun (WGS) entry which is preliminary data.</text>
</comment>
<dbReference type="Gene3D" id="3.30.565.10">
    <property type="entry name" value="Histidine kinase-like ATPase, C-terminal domain"/>
    <property type="match status" value="1"/>
</dbReference>
<dbReference type="InterPro" id="IPR036097">
    <property type="entry name" value="HisK_dim/P_sf"/>
</dbReference>
<dbReference type="InterPro" id="IPR036890">
    <property type="entry name" value="HATPase_C_sf"/>
</dbReference>
<keyword evidence="12" id="KW-1185">Reference proteome</keyword>
<keyword evidence="8" id="KW-0472">Membrane</keyword>
<dbReference type="SUPFAM" id="SSF55874">
    <property type="entry name" value="ATPase domain of HSP90 chaperone/DNA topoisomerase II/histidine kinase"/>
    <property type="match status" value="1"/>
</dbReference>
<dbReference type="GO" id="GO:0000155">
    <property type="term" value="F:phosphorelay sensor kinase activity"/>
    <property type="evidence" value="ECO:0007669"/>
    <property type="project" value="InterPro"/>
</dbReference>
<keyword evidence="8" id="KW-1133">Transmembrane helix</keyword>
<dbReference type="CDD" id="cd00082">
    <property type="entry name" value="HisKA"/>
    <property type="match status" value="1"/>
</dbReference>
<dbReference type="PROSITE" id="PS50109">
    <property type="entry name" value="HIS_KIN"/>
    <property type="match status" value="1"/>
</dbReference>
<gene>
    <name evidence="11" type="ORF">GJ700_01275</name>
</gene>
<keyword evidence="5" id="KW-0808">Transferase</keyword>
<dbReference type="Pfam" id="PF02518">
    <property type="entry name" value="HATPase_c"/>
    <property type="match status" value="1"/>
</dbReference>
<dbReference type="InterPro" id="IPR003594">
    <property type="entry name" value="HATPase_dom"/>
</dbReference>
<dbReference type="RefSeq" id="WP_154370832.1">
    <property type="nucleotide sequence ID" value="NZ_WKJJ01000001.1"/>
</dbReference>
<evidence type="ECO:0000256" key="8">
    <source>
        <dbReference type="SAM" id="Phobius"/>
    </source>
</evidence>
<evidence type="ECO:0000256" key="6">
    <source>
        <dbReference type="ARBA" id="ARBA00022777"/>
    </source>
</evidence>
<dbReference type="InterPro" id="IPR003660">
    <property type="entry name" value="HAMP_dom"/>
</dbReference>
<dbReference type="EMBL" id="WKJJ01000001">
    <property type="protein sequence ID" value="MRV70351.1"/>
    <property type="molecule type" value="Genomic_DNA"/>
</dbReference>
<evidence type="ECO:0000256" key="7">
    <source>
        <dbReference type="SAM" id="Coils"/>
    </source>
</evidence>
<feature type="coiled-coil region" evidence="7">
    <location>
        <begin position="247"/>
        <end position="313"/>
    </location>
</feature>
<feature type="transmembrane region" description="Helical" evidence="8">
    <location>
        <begin position="12"/>
        <end position="31"/>
    </location>
</feature>
<dbReference type="InterPro" id="IPR004358">
    <property type="entry name" value="Sig_transdc_His_kin-like_C"/>
</dbReference>
<evidence type="ECO:0000259" key="10">
    <source>
        <dbReference type="PROSITE" id="PS50885"/>
    </source>
</evidence>
<dbReference type="AlphaFoldDB" id="A0A7X2LQP7"/>
<feature type="domain" description="HAMP" evidence="10">
    <location>
        <begin position="191"/>
        <end position="245"/>
    </location>
</feature>
<evidence type="ECO:0000256" key="5">
    <source>
        <dbReference type="ARBA" id="ARBA00022679"/>
    </source>
</evidence>
<evidence type="ECO:0000256" key="2">
    <source>
        <dbReference type="ARBA" id="ARBA00004370"/>
    </source>
</evidence>
<dbReference type="EC" id="2.7.13.3" evidence="3"/>
<dbReference type="GO" id="GO:0016020">
    <property type="term" value="C:membrane"/>
    <property type="evidence" value="ECO:0007669"/>
    <property type="project" value="UniProtKB-SubCell"/>
</dbReference>
<dbReference type="Gene3D" id="6.10.340.10">
    <property type="match status" value="1"/>
</dbReference>
<name>A0A7X2LQP7_9BURK</name>
<dbReference type="SUPFAM" id="SSF47384">
    <property type="entry name" value="Homodimeric domain of signal transducing histidine kinase"/>
    <property type="match status" value="1"/>
</dbReference>
<dbReference type="Proteomes" id="UP000446768">
    <property type="component" value="Unassembled WGS sequence"/>
</dbReference>
<evidence type="ECO:0000256" key="4">
    <source>
        <dbReference type="ARBA" id="ARBA00022553"/>
    </source>
</evidence>
<evidence type="ECO:0000256" key="1">
    <source>
        <dbReference type="ARBA" id="ARBA00000085"/>
    </source>
</evidence>
<protein>
    <recommendedName>
        <fullName evidence="3">histidine kinase</fullName>
        <ecNumber evidence="3">2.7.13.3</ecNumber>
    </recommendedName>
</protein>
<keyword evidence="6" id="KW-0418">Kinase</keyword>
<keyword evidence="7" id="KW-0175">Coiled coil</keyword>
<dbReference type="PANTHER" id="PTHR43065">
    <property type="entry name" value="SENSOR HISTIDINE KINASE"/>
    <property type="match status" value="1"/>
</dbReference>
<dbReference type="PROSITE" id="PS50885">
    <property type="entry name" value="HAMP"/>
    <property type="match status" value="1"/>
</dbReference>
<accession>A0A7X2LQP7</accession>
<dbReference type="InterPro" id="IPR003661">
    <property type="entry name" value="HisK_dim/P_dom"/>
</dbReference>
<comment type="subcellular location">
    <subcellularLocation>
        <location evidence="2">Membrane</location>
    </subcellularLocation>
</comment>
<dbReference type="Gene3D" id="1.10.287.130">
    <property type="match status" value="1"/>
</dbReference>
<feature type="domain" description="Histidine kinase" evidence="9">
    <location>
        <begin position="322"/>
        <end position="553"/>
    </location>
</feature>
<feature type="transmembrane region" description="Helical" evidence="8">
    <location>
        <begin position="165"/>
        <end position="189"/>
    </location>
</feature>
<keyword evidence="8" id="KW-0812">Transmembrane</keyword>
<evidence type="ECO:0000256" key="3">
    <source>
        <dbReference type="ARBA" id="ARBA00012438"/>
    </source>
</evidence>
<dbReference type="PRINTS" id="PR00344">
    <property type="entry name" value="BCTRLSENSOR"/>
</dbReference>
<reference evidence="11 12" key="1">
    <citation type="submission" date="2019-11" db="EMBL/GenBank/DDBJ databases">
        <title>Novel species isolated from a subtropical stream in China.</title>
        <authorList>
            <person name="Lu H."/>
        </authorList>
    </citation>
    <scope>NUCLEOTIDE SEQUENCE [LARGE SCALE GENOMIC DNA]</scope>
    <source>
        <strain evidence="11 12">FT92W</strain>
    </source>
</reference>